<dbReference type="InterPro" id="IPR011992">
    <property type="entry name" value="EF-hand-dom_pair"/>
</dbReference>
<feature type="domain" description="Proline dehydrogenase" evidence="8">
    <location>
        <begin position="329"/>
        <end position="616"/>
    </location>
</feature>
<keyword evidence="4 6" id="KW-0560">Oxidoreductase</keyword>
<accession>A0AAD9NB87</accession>
<dbReference type="GO" id="GO:0004657">
    <property type="term" value="F:proline dehydrogenase activity"/>
    <property type="evidence" value="ECO:0007669"/>
    <property type="project" value="UniProtKB-EC"/>
</dbReference>
<dbReference type="GO" id="GO:0010133">
    <property type="term" value="P:L-proline catabolic process to L-glutamate"/>
    <property type="evidence" value="ECO:0007669"/>
    <property type="project" value="TreeGrafter"/>
</dbReference>
<evidence type="ECO:0000313" key="9">
    <source>
        <dbReference type="EMBL" id="KAK2161816.1"/>
    </source>
</evidence>
<dbReference type="Proteomes" id="UP001208570">
    <property type="component" value="Unassembled WGS sequence"/>
</dbReference>
<evidence type="ECO:0000256" key="6">
    <source>
        <dbReference type="RuleBase" id="RU364054"/>
    </source>
</evidence>
<dbReference type="InterPro" id="IPR029041">
    <property type="entry name" value="FAD-linked_oxidoreductase-like"/>
</dbReference>
<comment type="pathway">
    <text evidence="1">Amino-acid degradation; L-proline degradation into L-glutamate; L-glutamate from L-proline: step 1/2.</text>
</comment>
<evidence type="ECO:0000256" key="1">
    <source>
        <dbReference type="ARBA" id="ARBA00004739"/>
    </source>
</evidence>
<dbReference type="PANTHER" id="PTHR13914">
    <property type="entry name" value="PROLINE OXIDASE"/>
    <property type="match status" value="1"/>
</dbReference>
<evidence type="ECO:0000256" key="7">
    <source>
        <dbReference type="SAM" id="MobiDB-lite"/>
    </source>
</evidence>
<evidence type="ECO:0000256" key="2">
    <source>
        <dbReference type="ARBA" id="ARBA00005869"/>
    </source>
</evidence>
<dbReference type="SUPFAM" id="SSF51730">
    <property type="entry name" value="FAD-linked oxidoreductase"/>
    <property type="match status" value="1"/>
</dbReference>
<comment type="caution">
    <text evidence="9">The sequence shown here is derived from an EMBL/GenBank/DDBJ whole genome shotgun (WGS) entry which is preliminary data.</text>
</comment>
<dbReference type="Gene3D" id="3.20.20.220">
    <property type="match status" value="2"/>
</dbReference>
<keyword evidence="3" id="KW-0106">Calcium</keyword>
<dbReference type="InterPro" id="IPR018247">
    <property type="entry name" value="EF_Hand_1_Ca_BS"/>
</dbReference>
<sequence length="664" mass="76757">MARPIRFVTWSSQFVHKSGALIMATSMSCFLRNKLPIINRNQYNQLRCGIHRAIKQHKAISVGILETTSVEDKVADTKHAKQGDSREPDSAFQKIDPTFENARESFKSKTNGELIRALLVFKLCAYKPLVKYNKKLLKFGRAILGKTLFEKVMKASFYGQFVAGEDEIRIKPTVQRMQHFGIKSILDYSVEKDLSRKQAQEKEQEACVSDAQPPDLNNSGPNVHFRFHHDFGDRRELVNLARTYFYEDEEACDRNVQYIIQGIDAVSGATQGTGFAAVKLTALGRPQLLLQLSEVLTRMRRFYDILATGNWNDGTIRTRDFERHLKSYMLDKKERKRWLTLIDTSRDGVIDLLDWHNLLEVNISLSKVLRVPNLQTGQLEPLVTAMTDEEEECMKMFLLRIDKVAKYGKEKDVRVMIDAEQTYFQTAINRLCMELMRKFNKEKAVIFNTYQCYLKDAFNMATTDLALSERENFYFGAKLVRGAYMEQERKRATMIGYEDPINPTYESTTAMYERVLDEMMRHIKLNEPGKIAVMVASHNEESIRFTLKKMQEYGIYSTDRVICFGQLFGMCDQVSFSLGQAGYSVYKYVPYGPVEEVLPYLSRRAVENGSLLEKVNKETRMMRQELWRRFKSFQFMYDPKKECPIPVQIHGAPPMAGSRMAAEN</sequence>
<comment type="catalytic activity">
    <reaction evidence="6">
        <text>L-proline + a quinone = (S)-1-pyrroline-5-carboxylate + a quinol + H(+)</text>
        <dbReference type="Rhea" id="RHEA:23784"/>
        <dbReference type="ChEBI" id="CHEBI:15378"/>
        <dbReference type="ChEBI" id="CHEBI:17388"/>
        <dbReference type="ChEBI" id="CHEBI:24646"/>
        <dbReference type="ChEBI" id="CHEBI:60039"/>
        <dbReference type="ChEBI" id="CHEBI:132124"/>
        <dbReference type="EC" id="1.5.5.2"/>
    </reaction>
</comment>
<evidence type="ECO:0000256" key="5">
    <source>
        <dbReference type="ARBA" id="ARBA00023062"/>
    </source>
</evidence>
<evidence type="ECO:0000259" key="8">
    <source>
        <dbReference type="Pfam" id="PF01619"/>
    </source>
</evidence>
<dbReference type="InterPro" id="IPR002872">
    <property type="entry name" value="Proline_DH_dom"/>
</dbReference>
<comment type="similarity">
    <text evidence="2 6">Belongs to the proline oxidase family.</text>
</comment>
<dbReference type="AlphaFoldDB" id="A0AAD9NB87"/>
<dbReference type="PROSITE" id="PS00018">
    <property type="entry name" value="EF_HAND_1"/>
    <property type="match status" value="1"/>
</dbReference>
<keyword evidence="5 6" id="KW-0642">Proline metabolism</keyword>
<proteinExistence type="inferred from homology"/>
<dbReference type="Pfam" id="PF01619">
    <property type="entry name" value="Pro_dh"/>
    <property type="match status" value="1"/>
</dbReference>
<evidence type="ECO:0000256" key="4">
    <source>
        <dbReference type="ARBA" id="ARBA00023002"/>
    </source>
</evidence>
<comment type="cofactor">
    <cofactor evidence="6">
        <name>FAD</name>
        <dbReference type="ChEBI" id="CHEBI:57692"/>
    </cofactor>
</comment>
<organism evidence="9 10">
    <name type="scientific">Paralvinella palmiformis</name>
    <dbReference type="NCBI Taxonomy" id="53620"/>
    <lineage>
        <taxon>Eukaryota</taxon>
        <taxon>Metazoa</taxon>
        <taxon>Spiralia</taxon>
        <taxon>Lophotrochozoa</taxon>
        <taxon>Annelida</taxon>
        <taxon>Polychaeta</taxon>
        <taxon>Sedentaria</taxon>
        <taxon>Canalipalpata</taxon>
        <taxon>Terebellida</taxon>
        <taxon>Terebelliformia</taxon>
        <taxon>Alvinellidae</taxon>
        <taxon>Paralvinella</taxon>
    </lineage>
</organism>
<dbReference type="SUPFAM" id="SSF47473">
    <property type="entry name" value="EF-hand"/>
    <property type="match status" value="1"/>
</dbReference>
<keyword evidence="6" id="KW-0285">Flavoprotein</keyword>
<dbReference type="PANTHER" id="PTHR13914:SF0">
    <property type="entry name" value="PROLINE DEHYDROGENASE 1, MITOCHONDRIAL"/>
    <property type="match status" value="1"/>
</dbReference>
<comment type="function">
    <text evidence="6">Converts proline to delta-1-pyrroline-5-carboxylate.</text>
</comment>
<protein>
    <recommendedName>
        <fullName evidence="6">Proline dehydrogenase</fullName>
        <ecNumber evidence="6">1.5.5.2</ecNumber>
    </recommendedName>
</protein>
<keyword evidence="6" id="KW-0274">FAD</keyword>
<feature type="region of interest" description="Disordered" evidence="7">
    <location>
        <begin position="201"/>
        <end position="220"/>
    </location>
</feature>
<name>A0AAD9NB87_9ANNE</name>
<dbReference type="EC" id="1.5.5.2" evidence="6"/>
<dbReference type="PROSITE" id="PS51257">
    <property type="entry name" value="PROKAR_LIPOPROTEIN"/>
    <property type="match status" value="1"/>
</dbReference>
<evidence type="ECO:0000256" key="3">
    <source>
        <dbReference type="ARBA" id="ARBA00022837"/>
    </source>
</evidence>
<evidence type="ECO:0000313" key="10">
    <source>
        <dbReference type="Proteomes" id="UP001208570"/>
    </source>
</evidence>
<gene>
    <name evidence="9" type="ORF">LSH36_109g04005</name>
</gene>
<dbReference type="GO" id="GO:0005739">
    <property type="term" value="C:mitochondrion"/>
    <property type="evidence" value="ECO:0007669"/>
    <property type="project" value="TreeGrafter"/>
</dbReference>
<dbReference type="GO" id="GO:0071949">
    <property type="term" value="F:FAD binding"/>
    <property type="evidence" value="ECO:0007669"/>
    <property type="project" value="TreeGrafter"/>
</dbReference>
<keyword evidence="10" id="KW-1185">Reference proteome</keyword>
<reference evidence="9" key="1">
    <citation type="journal article" date="2023" name="Mol. Biol. Evol.">
        <title>Third-Generation Sequencing Reveals the Adaptive Role of the Epigenome in Three Deep-Sea Polychaetes.</title>
        <authorList>
            <person name="Perez M."/>
            <person name="Aroh O."/>
            <person name="Sun Y."/>
            <person name="Lan Y."/>
            <person name="Juniper S.K."/>
            <person name="Young C.R."/>
            <person name="Angers B."/>
            <person name="Qian P.Y."/>
        </authorList>
    </citation>
    <scope>NUCLEOTIDE SEQUENCE</scope>
    <source>
        <strain evidence="9">P08H-3</strain>
    </source>
</reference>
<dbReference type="InterPro" id="IPR015659">
    <property type="entry name" value="Proline_oxidase"/>
</dbReference>
<dbReference type="EMBL" id="JAODUP010000109">
    <property type="protein sequence ID" value="KAK2161816.1"/>
    <property type="molecule type" value="Genomic_DNA"/>
</dbReference>